<organism evidence="1">
    <name type="scientific">Gongylonema pulchrum</name>
    <dbReference type="NCBI Taxonomy" id="637853"/>
    <lineage>
        <taxon>Eukaryota</taxon>
        <taxon>Metazoa</taxon>
        <taxon>Ecdysozoa</taxon>
        <taxon>Nematoda</taxon>
        <taxon>Chromadorea</taxon>
        <taxon>Rhabditida</taxon>
        <taxon>Spirurina</taxon>
        <taxon>Spiruromorpha</taxon>
        <taxon>Spiruroidea</taxon>
        <taxon>Gongylonematidae</taxon>
        <taxon>Gongylonema</taxon>
    </lineage>
</organism>
<reference evidence="1" key="1">
    <citation type="submission" date="2016-06" db="UniProtKB">
        <authorList>
            <consortium name="WormBaseParasite"/>
        </authorList>
    </citation>
    <scope>IDENTIFICATION</scope>
</reference>
<dbReference type="WBParaSite" id="GPUH_0000449701-mRNA-1">
    <property type="protein sequence ID" value="GPUH_0000449701-mRNA-1"/>
    <property type="gene ID" value="GPUH_0000449701"/>
</dbReference>
<proteinExistence type="predicted"/>
<dbReference type="AlphaFoldDB" id="A0A183D6Z9"/>
<name>A0A183D6Z9_9BILA</name>
<protein>
    <submittedName>
        <fullName evidence="1">IS4 family transposase</fullName>
    </submittedName>
</protein>
<sequence>LEHKSMTATQGSPENVLLELVHAAKLSVFKRIFSEPESAAGRTSSSKLQKLFVFLQRSNRRKRLAQKRR</sequence>
<accession>A0A183D6Z9</accession>
<evidence type="ECO:0000313" key="1">
    <source>
        <dbReference type="WBParaSite" id="GPUH_0000449701-mRNA-1"/>
    </source>
</evidence>